<evidence type="ECO:0000256" key="2">
    <source>
        <dbReference type="SAM" id="SignalP"/>
    </source>
</evidence>
<sequence>MLASLLAAFLILHIHAHAPSAVIIPAHQFVAPRYVAIGGSGVRQANIYSPVWPRMITAANADVMYGSQEIADFLGIPAFYWMILFFISVIVTAVGLLSLIVFFIRRQQESLKRVEQRRYKAYCMPL</sequence>
<evidence type="ECO:0000313" key="4">
    <source>
        <dbReference type="Proteomes" id="UP000270094"/>
    </source>
</evidence>
<keyword evidence="1" id="KW-0472">Membrane</keyword>
<protein>
    <submittedName>
        <fullName evidence="3">Uncharacterized protein</fullName>
    </submittedName>
</protein>
<keyword evidence="4" id="KW-1185">Reference proteome</keyword>
<feature type="chain" id="PRO_5017950295" evidence="2">
    <location>
        <begin position="17"/>
        <end position="126"/>
    </location>
</feature>
<dbReference type="OrthoDB" id="10531291at2759"/>
<dbReference type="Proteomes" id="UP000270094">
    <property type="component" value="Unassembled WGS sequence"/>
</dbReference>
<proteinExistence type="predicted"/>
<dbReference type="EMBL" id="UYYB01096277">
    <property type="protein sequence ID" value="VDM76063.1"/>
    <property type="molecule type" value="Genomic_DNA"/>
</dbReference>
<keyword evidence="1" id="KW-0812">Transmembrane</keyword>
<name>A0A3P7J6B0_STRVU</name>
<evidence type="ECO:0000256" key="1">
    <source>
        <dbReference type="SAM" id="Phobius"/>
    </source>
</evidence>
<evidence type="ECO:0000313" key="3">
    <source>
        <dbReference type="EMBL" id="VDM76063.1"/>
    </source>
</evidence>
<keyword evidence="2" id="KW-0732">Signal</keyword>
<feature type="signal peptide" evidence="2">
    <location>
        <begin position="1"/>
        <end position="16"/>
    </location>
</feature>
<gene>
    <name evidence="3" type="ORF">SVUK_LOCUS11061</name>
</gene>
<feature type="transmembrane region" description="Helical" evidence="1">
    <location>
        <begin position="78"/>
        <end position="104"/>
    </location>
</feature>
<keyword evidence="1" id="KW-1133">Transmembrane helix</keyword>
<reference evidence="3 4" key="1">
    <citation type="submission" date="2018-11" db="EMBL/GenBank/DDBJ databases">
        <authorList>
            <consortium name="Pathogen Informatics"/>
        </authorList>
    </citation>
    <scope>NUCLEOTIDE SEQUENCE [LARGE SCALE GENOMIC DNA]</scope>
</reference>
<organism evidence="3 4">
    <name type="scientific">Strongylus vulgaris</name>
    <name type="common">Blood worm</name>
    <dbReference type="NCBI Taxonomy" id="40348"/>
    <lineage>
        <taxon>Eukaryota</taxon>
        <taxon>Metazoa</taxon>
        <taxon>Ecdysozoa</taxon>
        <taxon>Nematoda</taxon>
        <taxon>Chromadorea</taxon>
        <taxon>Rhabditida</taxon>
        <taxon>Rhabditina</taxon>
        <taxon>Rhabditomorpha</taxon>
        <taxon>Strongyloidea</taxon>
        <taxon>Strongylidae</taxon>
        <taxon>Strongylus</taxon>
    </lineage>
</organism>
<accession>A0A3P7J6B0</accession>
<dbReference type="AlphaFoldDB" id="A0A3P7J6B0"/>